<evidence type="ECO:0000313" key="1">
    <source>
        <dbReference type="EMBL" id="KAK7313006.1"/>
    </source>
</evidence>
<comment type="caution">
    <text evidence="1">The sequence shown here is derived from an EMBL/GenBank/DDBJ whole genome shotgun (WGS) entry which is preliminary data.</text>
</comment>
<organism evidence="1 2">
    <name type="scientific">Canavalia gladiata</name>
    <name type="common">Sword bean</name>
    <name type="synonym">Dolichos gladiatus</name>
    <dbReference type="NCBI Taxonomy" id="3824"/>
    <lineage>
        <taxon>Eukaryota</taxon>
        <taxon>Viridiplantae</taxon>
        <taxon>Streptophyta</taxon>
        <taxon>Embryophyta</taxon>
        <taxon>Tracheophyta</taxon>
        <taxon>Spermatophyta</taxon>
        <taxon>Magnoliopsida</taxon>
        <taxon>eudicotyledons</taxon>
        <taxon>Gunneridae</taxon>
        <taxon>Pentapetalae</taxon>
        <taxon>rosids</taxon>
        <taxon>fabids</taxon>
        <taxon>Fabales</taxon>
        <taxon>Fabaceae</taxon>
        <taxon>Papilionoideae</taxon>
        <taxon>50 kb inversion clade</taxon>
        <taxon>NPAAA clade</taxon>
        <taxon>indigoferoid/millettioid clade</taxon>
        <taxon>Phaseoleae</taxon>
        <taxon>Canavalia</taxon>
    </lineage>
</organism>
<evidence type="ECO:0000313" key="2">
    <source>
        <dbReference type="Proteomes" id="UP001367508"/>
    </source>
</evidence>
<dbReference type="Proteomes" id="UP001367508">
    <property type="component" value="Unassembled WGS sequence"/>
</dbReference>
<reference evidence="1 2" key="1">
    <citation type="submission" date="2024-01" db="EMBL/GenBank/DDBJ databases">
        <title>The genomes of 5 underutilized Papilionoideae crops provide insights into root nodulation and disease resistanc.</title>
        <authorList>
            <person name="Jiang F."/>
        </authorList>
    </citation>
    <scope>NUCLEOTIDE SEQUENCE [LARGE SCALE GENOMIC DNA]</scope>
    <source>
        <strain evidence="1">LVBAO_FW01</strain>
        <tissue evidence="1">Leaves</tissue>
    </source>
</reference>
<proteinExistence type="predicted"/>
<gene>
    <name evidence="1" type="ORF">VNO77_37324</name>
</gene>
<dbReference type="AlphaFoldDB" id="A0AAN9KAE6"/>
<keyword evidence="2" id="KW-1185">Reference proteome</keyword>
<dbReference type="EMBL" id="JAYMYQ010000009">
    <property type="protein sequence ID" value="KAK7313006.1"/>
    <property type="molecule type" value="Genomic_DNA"/>
</dbReference>
<protein>
    <submittedName>
        <fullName evidence="1">Uncharacterized protein</fullName>
    </submittedName>
</protein>
<name>A0AAN9KAE6_CANGL</name>
<sequence length="170" mass="19044">MPKGTYTYVSTGPKGHGCKGYVCIALVYCNTMAKVSVTFTHILEAPNSLPRLVEQFGLFFCSRQHQLTIEITLIAELAKILLSIKPYASCQTMRVEGKSHLTFPDFRLMHMAYSLGQLSGRPDDNVEPKKTSARLAKEIDPDRQGKLVFQVPLSQFKWLDSITHSPSLPQ</sequence>
<accession>A0AAN9KAE6</accession>